<accession>A0A9P6EW22</accession>
<name>A0A9P6EW22_9FUNG</name>
<evidence type="ECO:0000313" key="1">
    <source>
        <dbReference type="EMBL" id="KAF9536121.1"/>
    </source>
</evidence>
<comment type="caution">
    <text evidence="1">The sequence shown here is derived from an EMBL/GenBank/DDBJ whole genome shotgun (WGS) entry which is preliminary data.</text>
</comment>
<sequence>MDRGAQENDVLFPDDWVLLDNMEDIATGMGLAPASDTEMPTDPVARLAFRKKVLEPQQQQVQVLAHEQLLREQQDQIEACEAHLLELQKIQWEPAVASGATPTANQGKGKNSAVASFPMISRLLA</sequence>
<gene>
    <name evidence="1" type="ORF">EC957_000296</name>
</gene>
<dbReference type="EMBL" id="JAAAXW010001002">
    <property type="protein sequence ID" value="KAF9536121.1"/>
    <property type="molecule type" value="Genomic_DNA"/>
</dbReference>
<dbReference type="Proteomes" id="UP000723463">
    <property type="component" value="Unassembled WGS sequence"/>
</dbReference>
<dbReference type="AlphaFoldDB" id="A0A9P6EW22"/>
<keyword evidence="2" id="KW-1185">Reference proteome</keyword>
<protein>
    <submittedName>
        <fullName evidence="1">Uncharacterized protein</fullName>
    </submittedName>
</protein>
<evidence type="ECO:0000313" key="2">
    <source>
        <dbReference type="Proteomes" id="UP000723463"/>
    </source>
</evidence>
<organism evidence="1 2">
    <name type="scientific">Mortierella hygrophila</name>
    <dbReference type="NCBI Taxonomy" id="979708"/>
    <lineage>
        <taxon>Eukaryota</taxon>
        <taxon>Fungi</taxon>
        <taxon>Fungi incertae sedis</taxon>
        <taxon>Mucoromycota</taxon>
        <taxon>Mortierellomycotina</taxon>
        <taxon>Mortierellomycetes</taxon>
        <taxon>Mortierellales</taxon>
        <taxon>Mortierellaceae</taxon>
        <taxon>Mortierella</taxon>
    </lineage>
</organism>
<reference evidence="1" key="1">
    <citation type="journal article" date="2020" name="Fungal Divers.">
        <title>Resolving the Mortierellaceae phylogeny through synthesis of multi-gene phylogenetics and phylogenomics.</title>
        <authorList>
            <person name="Vandepol N."/>
            <person name="Liber J."/>
            <person name="Desiro A."/>
            <person name="Na H."/>
            <person name="Kennedy M."/>
            <person name="Barry K."/>
            <person name="Grigoriev I.V."/>
            <person name="Miller A.N."/>
            <person name="O'Donnell K."/>
            <person name="Stajich J.E."/>
            <person name="Bonito G."/>
        </authorList>
    </citation>
    <scope>NUCLEOTIDE SEQUENCE</scope>
    <source>
        <strain evidence="1">NRRL 2591</strain>
    </source>
</reference>
<proteinExistence type="predicted"/>